<protein>
    <submittedName>
        <fullName evidence="3">HAD-like protein</fullName>
    </submittedName>
</protein>
<dbReference type="Gene3D" id="1.10.150.240">
    <property type="entry name" value="Putative phosphatase, domain 2"/>
    <property type="match status" value="1"/>
</dbReference>
<dbReference type="PANTHER" id="PTHR42896:SF2">
    <property type="entry name" value="CBBY-LIKE PROTEIN"/>
    <property type="match status" value="1"/>
</dbReference>
<proteinExistence type="predicted"/>
<dbReference type="InterPro" id="IPR036412">
    <property type="entry name" value="HAD-like_sf"/>
</dbReference>
<dbReference type="InterPro" id="IPR023198">
    <property type="entry name" value="PGP-like_dom2"/>
</dbReference>
<dbReference type="InterPro" id="IPR023214">
    <property type="entry name" value="HAD_sf"/>
</dbReference>
<dbReference type="InterPro" id="IPR006439">
    <property type="entry name" value="HAD-SF_hydro_IA"/>
</dbReference>
<dbReference type="Proteomes" id="UP000007264">
    <property type="component" value="Unassembled WGS sequence"/>
</dbReference>
<dbReference type="Gene3D" id="3.40.50.1000">
    <property type="entry name" value="HAD superfamily/HAD-like"/>
    <property type="match status" value="1"/>
</dbReference>
<sequence length="315" mass="34922">PEALLFDCDGVLVDTEADGHRVAFNEAFRQKGIKHEWDLDLYGVLLQTGGGKERMTRYFTEHESEEPFLSIKDVQQRQELVKELHLLKTDIFMRMVESGMMPLRPGVSRLVGEAIAKGVPVAVCSTSNERAVSTIVRVLLGPEVEAKMRVFAGDIVKAKKPSPDIYNLAAETLQVNPSRCVVIEDSQIGLRAAKAAGMRCIVTESRYTAGEDFDSADAVVDCIGDAGEERFSLDDLTAAGMMPEVDNTDTVGYLLTAQRYHVLQYLLEEAVWAPEFLRNLWLPCREILARMVAWKEDLVAVAGVNVQGPLSIQCF</sequence>
<reference evidence="3 4" key="1">
    <citation type="journal article" date="2012" name="Genome Biol.">
        <title>The genome of the polar eukaryotic microalga coccomyxa subellipsoidea reveals traits of cold adaptation.</title>
        <authorList>
            <person name="Blanc G."/>
            <person name="Agarkova I."/>
            <person name="Grimwood J."/>
            <person name="Kuo A."/>
            <person name="Brueggeman A."/>
            <person name="Dunigan D."/>
            <person name="Gurnon J."/>
            <person name="Ladunga I."/>
            <person name="Lindquist E."/>
            <person name="Lucas S."/>
            <person name="Pangilinan J."/>
            <person name="Proschold T."/>
            <person name="Salamov A."/>
            <person name="Schmutz J."/>
            <person name="Weeks D."/>
            <person name="Yamada T."/>
            <person name="Claverie J.M."/>
            <person name="Grigoriev I."/>
            <person name="Van Etten J."/>
            <person name="Lomsadze A."/>
            <person name="Borodovsky M."/>
        </authorList>
    </citation>
    <scope>NUCLEOTIDE SEQUENCE [LARGE SCALE GENOMIC DNA]</scope>
    <source>
        <strain evidence="3 4">C-169</strain>
    </source>
</reference>
<dbReference type="EMBL" id="AGSI01000014">
    <property type="protein sequence ID" value="EIE20859.1"/>
    <property type="molecule type" value="Genomic_DNA"/>
</dbReference>
<dbReference type="GO" id="GO:0016787">
    <property type="term" value="F:hydrolase activity"/>
    <property type="evidence" value="ECO:0007669"/>
    <property type="project" value="UniProtKB-KW"/>
</dbReference>
<evidence type="ECO:0000256" key="2">
    <source>
        <dbReference type="ARBA" id="ARBA00022801"/>
    </source>
</evidence>
<dbReference type="RefSeq" id="XP_005645403.1">
    <property type="nucleotide sequence ID" value="XM_005645346.1"/>
</dbReference>
<keyword evidence="2" id="KW-0378">Hydrolase</keyword>
<dbReference type="OrthoDB" id="40579at2759"/>
<organism evidence="3 4">
    <name type="scientific">Coccomyxa subellipsoidea (strain C-169)</name>
    <name type="common">Green microalga</name>
    <dbReference type="NCBI Taxonomy" id="574566"/>
    <lineage>
        <taxon>Eukaryota</taxon>
        <taxon>Viridiplantae</taxon>
        <taxon>Chlorophyta</taxon>
        <taxon>core chlorophytes</taxon>
        <taxon>Trebouxiophyceae</taxon>
        <taxon>Trebouxiophyceae incertae sedis</taxon>
        <taxon>Coccomyxaceae</taxon>
        <taxon>Coccomyxa</taxon>
        <taxon>Coccomyxa subellipsoidea</taxon>
    </lineage>
</organism>
<dbReference type="SFLD" id="SFLDG01135">
    <property type="entry name" value="C1.5.6:_HAD__Beta-PGM__Phospha"/>
    <property type="match status" value="1"/>
</dbReference>
<keyword evidence="4" id="KW-1185">Reference proteome</keyword>
<feature type="non-terminal residue" evidence="3">
    <location>
        <position position="1"/>
    </location>
</feature>
<evidence type="ECO:0000313" key="3">
    <source>
        <dbReference type="EMBL" id="EIE20859.1"/>
    </source>
</evidence>
<dbReference type="FunFam" id="3.40.50.1000:FF:000036">
    <property type="entry name" value="HAD family hydrolase"/>
    <property type="match status" value="1"/>
</dbReference>
<dbReference type="SFLD" id="SFLDS00003">
    <property type="entry name" value="Haloacid_Dehalogenase"/>
    <property type="match status" value="1"/>
</dbReference>
<dbReference type="STRING" id="574566.I0YR40"/>
<keyword evidence="1" id="KW-0479">Metal-binding</keyword>
<evidence type="ECO:0000313" key="4">
    <source>
        <dbReference type="Proteomes" id="UP000007264"/>
    </source>
</evidence>
<dbReference type="SFLD" id="SFLDF00035">
    <property type="entry name" value="phosphoglycolate_phosphatase"/>
    <property type="match status" value="1"/>
</dbReference>
<dbReference type="GeneID" id="17038838"/>
<accession>I0YR40</accession>
<dbReference type="NCBIfam" id="TIGR01509">
    <property type="entry name" value="HAD-SF-IA-v3"/>
    <property type="match status" value="1"/>
</dbReference>
<dbReference type="eggNOG" id="KOG2914">
    <property type="taxonomic scope" value="Eukaryota"/>
</dbReference>
<dbReference type="SUPFAM" id="SSF56784">
    <property type="entry name" value="HAD-like"/>
    <property type="match status" value="1"/>
</dbReference>
<name>I0YR40_COCSC</name>
<dbReference type="KEGG" id="csl:COCSUDRAFT_18188"/>
<dbReference type="SFLD" id="SFLDG01129">
    <property type="entry name" value="C1.5:_HAD__Beta-PGM__Phosphata"/>
    <property type="match status" value="1"/>
</dbReference>
<dbReference type="PANTHER" id="PTHR42896">
    <property type="entry name" value="XYLULOSE-1,5-BISPHOSPHATE (XUBP) PHOSPHATASE"/>
    <property type="match status" value="1"/>
</dbReference>
<evidence type="ECO:0000256" key="1">
    <source>
        <dbReference type="ARBA" id="ARBA00022723"/>
    </source>
</evidence>
<gene>
    <name evidence="3" type="ORF">COCSUDRAFT_18188</name>
</gene>
<dbReference type="InterPro" id="IPR044999">
    <property type="entry name" value="CbbY-like"/>
</dbReference>
<dbReference type="PRINTS" id="PR00413">
    <property type="entry name" value="HADHALOGNASE"/>
</dbReference>
<dbReference type="Pfam" id="PF00702">
    <property type="entry name" value="Hydrolase"/>
    <property type="match status" value="1"/>
</dbReference>
<dbReference type="GO" id="GO:0046872">
    <property type="term" value="F:metal ion binding"/>
    <property type="evidence" value="ECO:0007669"/>
    <property type="project" value="UniProtKB-KW"/>
</dbReference>
<comment type="caution">
    <text evidence="3">The sequence shown here is derived from an EMBL/GenBank/DDBJ whole genome shotgun (WGS) entry which is preliminary data.</text>
</comment>
<dbReference type="AlphaFoldDB" id="I0YR40"/>